<keyword evidence="2" id="KW-1185">Reference proteome</keyword>
<dbReference type="EMBL" id="JACIDT010000022">
    <property type="protein sequence ID" value="MBB3928314.1"/>
    <property type="molecule type" value="Genomic_DNA"/>
</dbReference>
<dbReference type="RefSeq" id="WP_188073598.1">
    <property type="nucleotide sequence ID" value="NZ_BSPS01000069.1"/>
</dbReference>
<dbReference type="InterPro" id="IPR021508">
    <property type="entry name" value="Gp17-like"/>
</dbReference>
<organism evidence="1 2">
    <name type="scientific">Sphingobium jiangsuense</name>
    <dbReference type="NCBI Taxonomy" id="870476"/>
    <lineage>
        <taxon>Bacteria</taxon>
        <taxon>Pseudomonadati</taxon>
        <taxon>Pseudomonadota</taxon>
        <taxon>Alphaproteobacteria</taxon>
        <taxon>Sphingomonadales</taxon>
        <taxon>Sphingomonadaceae</taxon>
        <taxon>Sphingobium</taxon>
    </lineage>
</organism>
<accession>A0A7W6BUY4</accession>
<sequence length="138" mass="14469">MDFQAGLLARLLADPAVSGIAGTRVHWLDRPQAEALPAISLQVISDPRPQHLKGFDGARDTTVQVDCWAASYGEALALARASIAALAPPATISGKRFGGTQVIGQRDLGETVGGVGSRSGGTFIHRQSVDFLVRHIGD</sequence>
<evidence type="ECO:0008006" key="3">
    <source>
        <dbReference type="Google" id="ProtNLM"/>
    </source>
</evidence>
<dbReference type="Proteomes" id="UP000571950">
    <property type="component" value="Unassembled WGS sequence"/>
</dbReference>
<name>A0A7W6BUY4_9SPHN</name>
<proteinExistence type="predicted"/>
<evidence type="ECO:0000313" key="1">
    <source>
        <dbReference type="EMBL" id="MBB3928314.1"/>
    </source>
</evidence>
<dbReference type="InterPro" id="IPR053745">
    <property type="entry name" value="Viral_Tail_Comp_sf"/>
</dbReference>
<protein>
    <recommendedName>
        <fullName evidence="3">DUF3168 domain-containing protein</fullName>
    </recommendedName>
</protein>
<reference evidence="1 2" key="1">
    <citation type="submission" date="2020-08" db="EMBL/GenBank/DDBJ databases">
        <title>Genomic Encyclopedia of Type Strains, Phase IV (KMG-IV): sequencing the most valuable type-strain genomes for metagenomic binning, comparative biology and taxonomic classification.</title>
        <authorList>
            <person name="Goeker M."/>
        </authorList>
    </citation>
    <scope>NUCLEOTIDE SEQUENCE [LARGE SCALE GENOMIC DNA]</scope>
    <source>
        <strain evidence="1 2">DSM 26189</strain>
    </source>
</reference>
<dbReference type="Gene3D" id="3.30.2000.30">
    <property type="match status" value="1"/>
</dbReference>
<evidence type="ECO:0000313" key="2">
    <source>
        <dbReference type="Proteomes" id="UP000571950"/>
    </source>
</evidence>
<dbReference type="Pfam" id="PF11367">
    <property type="entry name" value="Tail_completion_gp17"/>
    <property type="match status" value="1"/>
</dbReference>
<dbReference type="AlphaFoldDB" id="A0A7W6BUY4"/>
<gene>
    <name evidence="1" type="ORF">GGR43_004058</name>
</gene>
<comment type="caution">
    <text evidence="1">The sequence shown here is derived from an EMBL/GenBank/DDBJ whole genome shotgun (WGS) entry which is preliminary data.</text>
</comment>